<evidence type="ECO:0000256" key="7">
    <source>
        <dbReference type="SAM" id="Phobius"/>
    </source>
</evidence>
<comment type="similarity">
    <text evidence="2">Belongs to the DoxX family.</text>
</comment>
<reference evidence="8" key="2">
    <citation type="submission" date="2020-09" db="EMBL/GenBank/DDBJ databases">
        <authorList>
            <person name="Sun Q."/>
            <person name="Zhou Y."/>
        </authorList>
    </citation>
    <scope>NUCLEOTIDE SEQUENCE</scope>
    <source>
        <strain evidence="8">CGMCC 1.12924</strain>
    </source>
</reference>
<accession>A0A8J2VA97</accession>
<keyword evidence="6 7" id="KW-0472">Membrane</keyword>
<feature type="transmembrane region" description="Helical" evidence="7">
    <location>
        <begin position="31"/>
        <end position="51"/>
    </location>
</feature>
<feature type="transmembrane region" description="Helical" evidence="7">
    <location>
        <begin position="128"/>
        <end position="148"/>
    </location>
</feature>
<evidence type="ECO:0008006" key="10">
    <source>
        <dbReference type="Google" id="ProtNLM"/>
    </source>
</evidence>
<dbReference type="PANTHER" id="PTHR33452:SF1">
    <property type="entry name" value="INNER MEMBRANE PROTEIN YPHA-RELATED"/>
    <property type="match status" value="1"/>
</dbReference>
<organism evidence="8 9">
    <name type="scientific">Planktosalinus lacus</name>
    <dbReference type="NCBI Taxonomy" id="1526573"/>
    <lineage>
        <taxon>Bacteria</taxon>
        <taxon>Pseudomonadati</taxon>
        <taxon>Bacteroidota</taxon>
        <taxon>Flavobacteriia</taxon>
        <taxon>Flavobacteriales</taxon>
        <taxon>Flavobacteriaceae</taxon>
        <taxon>Planktosalinus</taxon>
    </lineage>
</organism>
<name>A0A8J2VA97_9FLAO</name>
<feature type="transmembrane region" description="Helical" evidence="7">
    <location>
        <begin position="98"/>
        <end position="116"/>
    </location>
</feature>
<dbReference type="EMBL" id="BMGK01000008">
    <property type="protein sequence ID" value="GGD96553.1"/>
    <property type="molecule type" value="Genomic_DNA"/>
</dbReference>
<dbReference type="AlphaFoldDB" id="A0A8J2VA97"/>
<protein>
    <recommendedName>
        <fullName evidence="10">DoxX family protein</fullName>
    </recommendedName>
</protein>
<evidence type="ECO:0000256" key="1">
    <source>
        <dbReference type="ARBA" id="ARBA00004651"/>
    </source>
</evidence>
<proteinExistence type="inferred from homology"/>
<keyword evidence="5 7" id="KW-1133">Transmembrane helix</keyword>
<reference evidence="8" key="1">
    <citation type="journal article" date="2014" name="Int. J. Syst. Evol. Microbiol.">
        <title>Complete genome sequence of Corynebacterium casei LMG S-19264T (=DSM 44701T), isolated from a smear-ripened cheese.</title>
        <authorList>
            <consortium name="US DOE Joint Genome Institute (JGI-PGF)"/>
            <person name="Walter F."/>
            <person name="Albersmeier A."/>
            <person name="Kalinowski J."/>
            <person name="Ruckert C."/>
        </authorList>
    </citation>
    <scope>NUCLEOTIDE SEQUENCE</scope>
    <source>
        <strain evidence="8">CGMCC 1.12924</strain>
    </source>
</reference>
<comment type="caution">
    <text evidence="8">The sequence shown here is derived from an EMBL/GenBank/DDBJ whole genome shotgun (WGS) entry which is preliminary data.</text>
</comment>
<evidence type="ECO:0000256" key="3">
    <source>
        <dbReference type="ARBA" id="ARBA00022475"/>
    </source>
</evidence>
<evidence type="ECO:0000313" key="9">
    <source>
        <dbReference type="Proteomes" id="UP000652231"/>
    </source>
</evidence>
<evidence type="ECO:0000256" key="5">
    <source>
        <dbReference type="ARBA" id="ARBA00022989"/>
    </source>
</evidence>
<dbReference type="GO" id="GO:0005886">
    <property type="term" value="C:plasma membrane"/>
    <property type="evidence" value="ECO:0007669"/>
    <property type="project" value="UniProtKB-SubCell"/>
</dbReference>
<dbReference type="InterPro" id="IPR032808">
    <property type="entry name" value="DoxX"/>
</dbReference>
<evidence type="ECO:0000313" key="8">
    <source>
        <dbReference type="EMBL" id="GGD96553.1"/>
    </source>
</evidence>
<dbReference type="PANTHER" id="PTHR33452">
    <property type="entry name" value="OXIDOREDUCTASE CATD-RELATED"/>
    <property type="match status" value="1"/>
</dbReference>
<dbReference type="InterPro" id="IPR051907">
    <property type="entry name" value="DoxX-like_oxidoreductase"/>
</dbReference>
<keyword evidence="4 7" id="KW-0812">Transmembrane</keyword>
<evidence type="ECO:0000256" key="6">
    <source>
        <dbReference type="ARBA" id="ARBA00023136"/>
    </source>
</evidence>
<dbReference type="Pfam" id="PF07681">
    <property type="entry name" value="DoxX"/>
    <property type="match status" value="1"/>
</dbReference>
<keyword evidence="3" id="KW-1003">Cell membrane</keyword>
<evidence type="ECO:0000256" key="4">
    <source>
        <dbReference type="ARBA" id="ARBA00022692"/>
    </source>
</evidence>
<dbReference type="Proteomes" id="UP000652231">
    <property type="component" value="Unassembled WGS sequence"/>
</dbReference>
<gene>
    <name evidence="8" type="ORF">GCM10011312_20090</name>
</gene>
<sequence length="158" mass="17486">MPALFPEVLIAYQFKYIIMNKSIEVNGTSVFILRVLLSGIFISAGLTHLIKPELITLRIEATAFTPFLGDPYIMGILSGIALLIGGFTLLLGVYTRQAALLLLVVLVPITITIQMGNGLMHGPLWKNVALFGGLLFFIINNPNTYCLYHSKKKNYENI</sequence>
<comment type="subcellular location">
    <subcellularLocation>
        <location evidence="1">Cell membrane</location>
        <topology evidence="1">Multi-pass membrane protein</topology>
    </subcellularLocation>
</comment>
<feature type="transmembrane region" description="Helical" evidence="7">
    <location>
        <begin position="71"/>
        <end position="91"/>
    </location>
</feature>
<keyword evidence="9" id="KW-1185">Reference proteome</keyword>
<evidence type="ECO:0000256" key="2">
    <source>
        <dbReference type="ARBA" id="ARBA00006679"/>
    </source>
</evidence>